<gene>
    <name evidence="1" type="ORF">FUAX_18240</name>
</gene>
<accession>A0AAU9CQZ0</accession>
<evidence type="ECO:0000313" key="2">
    <source>
        <dbReference type="Proteomes" id="UP001348817"/>
    </source>
</evidence>
<dbReference type="KEGG" id="fax:FUAX_18240"/>
<dbReference type="Proteomes" id="UP001348817">
    <property type="component" value="Chromosome"/>
</dbReference>
<sequence length="749" mass="85680">MATRHNELIQVSLRQLAVYIPGPKRNATDRANDIALALVARLKKLGFGLSPALMGVISDSPRRASLELLQCLESVLGLGKGWTPLIKGWDTPTGVTNLDHFMTYLCNEFGLQDGPLLSCGHRIPKNTFPLHRYNGCPFCGQPFDSSDIKYFEGQGSKLKVLEYWGDAELNAHFQALLESPVALDASQAESLKVLLRHLDLPEKAQIVMKETLMLVLDTLVANGKSREAGKLFNSPTDILRYLWFKHTGYLQLVQPKVIRNRIERNSRYQFINPQNEQEKIKTISELKLKYSRSDCRRVTEWLNGLKVPAKAACENMHPQREMWVRFIRALRLVEYSKKKGFENLQKLLHCFHTQDYPVFLGEIEEARIRYDEDKVFRLLKQKPGIFARTLFSNMLWFAPKPTLTHFSEIADQLPVRLLLTLQMYASNYFDRGIPRIVQPLGGVKKSIEPHSLLHLYSDEELQAVRHQIRNMTLNTLWNRFEAEDYREGKTFIDKRLFEMPLPIGDRSESIQDLDHVPQGTRLETQGDTIRLFMEWGEGLPSQHLDMDLSCAIAYDDHVDHCSYSQLSTTGCIHSGDIQQIPHMSGTAEYIDVDLNVLRKARARFVSFTCNAYTPGSLNPNMVVGWMDSKYPMRISKKSGVAYDPSCVQHQIRIKESLNKGLVFGTLDVENGEIIWLEMPFDGQRIQDLDTRTLKAYIKKLTEKISIGELLELKIQAQGGQRVYMPDEADACYDANWLQKPESLNTLFPA</sequence>
<evidence type="ECO:0000313" key="1">
    <source>
        <dbReference type="EMBL" id="BDD09392.1"/>
    </source>
</evidence>
<organism evidence="1 2">
    <name type="scientific">Fulvitalea axinellae</name>
    <dbReference type="NCBI Taxonomy" id="1182444"/>
    <lineage>
        <taxon>Bacteria</taxon>
        <taxon>Pseudomonadati</taxon>
        <taxon>Bacteroidota</taxon>
        <taxon>Cytophagia</taxon>
        <taxon>Cytophagales</taxon>
        <taxon>Persicobacteraceae</taxon>
        <taxon>Fulvitalea</taxon>
    </lineage>
</organism>
<dbReference type="RefSeq" id="WP_338394598.1">
    <property type="nucleotide sequence ID" value="NZ_AP025314.1"/>
</dbReference>
<dbReference type="EMBL" id="AP025314">
    <property type="protein sequence ID" value="BDD09392.1"/>
    <property type="molecule type" value="Genomic_DNA"/>
</dbReference>
<reference evidence="1 2" key="1">
    <citation type="submission" date="2021-12" db="EMBL/GenBank/DDBJ databases">
        <title>Genome sequencing of bacteria with rrn-lacking chromosome and rrn-plasmid.</title>
        <authorList>
            <person name="Anda M."/>
            <person name="Iwasaki W."/>
        </authorList>
    </citation>
    <scope>NUCLEOTIDE SEQUENCE [LARGE SCALE GENOMIC DNA]</scope>
    <source>
        <strain evidence="1 2">DSM 100852</strain>
    </source>
</reference>
<dbReference type="AlphaFoldDB" id="A0AAU9CQZ0"/>
<protein>
    <submittedName>
        <fullName evidence="1">Uncharacterized protein</fullName>
    </submittedName>
</protein>
<keyword evidence="2" id="KW-1185">Reference proteome</keyword>
<name>A0AAU9CQZ0_9BACT</name>
<proteinExistence type="predicted"/>